<comment type="caution">
    <text evidence="3">The sequence shown here is derived from an EMBL/GenBank/DDBJ whole genome shotgun (WGS) entry which is preliminary data.</text>
</comment>
<dbReference type="AlphaFoldDB" id="A0A8K0S8U5"/>
<keyword evidence="1" id="KW-0175">Coiled coil</keyword>
<organism evidence="3 4">
    <name type="scientific">Fusarium tricinctum</name>
    <dbReference type="NCBI Taxonomy" id="61284"/>
    <lineage>
        <taxon>Eukaryota</taxon>
        <taxon>Fungi</taxon>
        <taxon>Dikarya</taxon>
        <taxon>Ascomycota</taxon>
        <taxon>Pezizomycotina</taxon>
        <taxon>Sordariomycetes</taxon>
        <taxon>Hypocreomycetidae</taxon>
        <taxon>Hypocreales</taxon>
        <taxon>Nectriaceae</taxon>
        <taxon>Fusarium</taxon>
        <taxon>Fusarium tricinctum species complex</taxon>
    </lineage>
</organism>
<evidence type="ECO:0000256" key="2">
    <source>
        <dbReference type="SAM" id="MobiDB-lite"/>
    </source>
</evidence>
<evidence type="ECO:0000256" key="1">
    <source>
        <dbReference type="SAM" id="Coils"/>
    </source>
</evidence>
<feature type="compositionally biased region" description="Polar residues" evidence="2">
    <location>
        <begin position="350"/>
        <end position="359"/>
    </location>
</feature>
<feature type="compositionally biased region" description="Basic and acidic residues" evidence="2">
    <location>
        <begin position="395"/>
        <end position="405"/>
    </location>
</feature>
<reference evidence="3" key="1">
    <citation type="journal article" date="2021" name="Nat. Commun.">
        <title>Genetic determinants of endophytism in the Arabidopsis root mycobiome.</title>
        <authorList>
            <person name="Mesny F."/>
            <person name="Miyauchi S."/>
            <person name="Thiergart T."/>
            <person name="Pickel B."/>
            <person name="Atanasova L."/>
            <person name="Karlsson M."/>
            <person name="Huettel B."/>
            <person name="Barry K.W."/>
            <person name="Haridas S."/>
            <person name="Chen C."/>
            <person name="Bauer D."/>
            <person name="Andreopoulos W."/>
            <person name="Pangilinan J."/>
            <person name="LaButti K."/>
            <person name="Riley R."/>
            <person name="Lipzen A."/>
            <person name="Clum A."/>
            <person name="Drula E."/>
            <person name="Henrissat B."/>
            <person name="Kohler A."/>
            <person name="Grigoriev I.V."/>
            <person name="Martin F.M."/>
            <person name="Hacquard S."/>
        </authorList>
    </citation>
    <scope>NUCLEOTIDE SEQUENCE</scope>
    <source>
        <strain evidence="3">MPI-SDFR-AT-0068</strain>
    </source>
</reference>
<proteinExistence type="predicted"/>
<evidence type="ECO:0000313" key="4">
    <source>
        <dbReference type="Proteomes" id="UP000813427"/>
    </source>
</evidence>
<accession>A0A8K0S8U5</accession>
<evidence type="ECO:0000313" key="3">
    <source>
        <dbReference type="EMBL" id="KAH7262927.1"/>
    </source>
</evidence>
<gene>
    <name evidence="3" type="ORF">BKA59DRAFT_449146</name>
</gene>
<feature type="region of interest" description="Disordered" evidence="2">
    <location>
        <begin position="1"/>
        <end position="36"/>
    </location>
</feature>
<dbReference type="Proteomes" id="UP000813427">
    <property type="component" value="Unassembled WGS sequence"/>
</dbReference>
<dbReference type="OrthoDB" id="4754366at2759"/>
<name>A0A8K0S8U5_9HYPO</name>
<protein>
    <submittedName>
        <fullName evidence="3">Uncharacterized protein</fullName>
    </submittedName>
</protein>
<dbReference type="EMBL" id="JAGPXF010000001">
    <property type="protein sequence ID" value="KAH7262927.1"/>
    <property type="molecule type" value="Genomic_DNA"/>
</dbReference>
<feature type="region of interest" description="Disordered" evidence="2">
    <location>
        <begin position="343"/>
        <end position="433"/>
    </location>
</feature>
<feature type="region of interest" description="Disordered" evidence="2">
    <location>
        <begin position="532"/>
        <end position="557"/>
    </location>
</feature>
<sequence>MSESQGNKRPATRASLSARPNKVGRPSNDRAATRDAAEYAESLIDGSVPFEKDDIDEVVGHLIKPPDDEWTQTQEDEVIEMFQSSGMQDTRDKLTDKSHPVLLGLFKVCLRVFGLTPVELISPLHGLNYQPKRSKGKGSPHIFSTPFCDALSGLIVHPSIDGSGSGLVCMLQFAVICRLDIRRPWLVPKVPKDCHVLSMLRRQMDDSRGHSLDEPVSTTHERLRNSAHENGQNCSNLSDYLNRISEVSAETYEPVSEPDDGSYTKFGAFYKPLTADDVDLVVRVINETPLEGTDLTYTVSDALKSYRDAKKGHEFPSAREFPEVWERSQKKMLRIFLQGGDTRLGRSQENETPANSHQSDAGPAVSEPEDNRSVASQDVEMSGQDGEVISPSSRTEPDSSARFDSGRLAPPSAHRVRRPPGRSSDLVSLNPVGGSSNLYPMRARESNQLSVSRAEEIDSLREEIRQLRESRAQDREIISELREQIRTQGEESAQVLHRVEKQNMEFIQKLKDENTQFIKGLEERTNLLLRLQSSNSRDTEATVNTARSASPELGISP</sequence>
<keyword evidence="4" id="KW-1185">Reference proteome</keyword>
<feature type="compositionally biased region" description="Basic and acidic residues" evidence="2">
    <location>
        <begin position="27"/>
        <end position="36"/>
    </location>
</feature>
<feature type="coiled-coil region" evidence="1">
    <location>
        <begin position="457"/>
        <end position="516"/>
    </location>
</feature>